<dbReference type="RefSeq" id="YP_010780886.1">
    <property type="nucleotide sequence ID" value="NC_075038.1"/>
</dbReference>
<organism evidence="2">
    <name type="scientific">Tupanvirus deep ocean</name>
    <dbReference type="NCBI Taxonomy" id="2126984"/>
    <lineage>
        <taxon>Viruses</taxon>
        <taxon>Varidnaviria</taxon>
        <taxon>Bamfordvirae</taxon>
        <taxon>Nucleocytoviricota</taxon>
        <taxon>Megaviricetes</taxon>
        <taxon>Imitervirales</taxon>
        <taxon>Mimiviridae</taxon>
        <taxon>Megamimivirinae</taxon>
        <taxon>Tupanvirus</taxon>
        <taxon>Tupanvirus altamarinense</taxon>
    </lineage>
</organism>
<sequence>MKPIYDPLEFIGKIELFTIAIIGSFITMKFLNAMYENIYEPMVDVIVDSEKTDNYYVKIGHYYVQMGMIVKEFIKWFLLIILLMIMYNMFINRIKQ</sequence>
<keyword evidence="1" id="KW-0472">Membrane</keyword>
<name>A0A6N1NGG3_9VIRU</name>
<dbReference type="EMBL" id="MF405918">
    <property type="protein sequence ID" value="QKU34265.1"/>
    <property type="molecule type" value="Genomic_DNA"/>
</dbReference>
<evidence type="ECO:0000256" key="1">
    <source>
        <dbReference type="SAM" id="Phobius"/>
    </source>
</evidence>
<accession>A0A6N1NGG3</accession>
<keyword evidence="1" id="KW-0812">Transmembrane</keyword>
<feature type="transmembrane region" description="Helical" evidence="1">
    <location>
        <begin position="16"/>
        <end position="35"/>
    </location>
</feature>
<reference evidence="2" key="1">
    <citation type="submission" date="2017-06" db="EMBL/GenBank/DDBJ databases">
        <authorList>
            <person name="Assis F.L."/>
            <person name="Abrahao J.S."/>
            <person name="Silva L."/>
            <person name="Khalil J.B."/>
            <person name="Rodrigues R."/>
            <person name="Silva L.S."/>
            <person name="Boratto P."/>
            <person name="Andrade M."/>
            <person name="Kroon E.G."/>
            <person name="Ribeiro B."/>
            <person name="Bergier I."/>
            <person name="Seligmann H."/>
            <person name="Ghigo E."/>
            <person name="Colson P."/>
            <person name="Levasseur A."/>
            <person name="Raoult D."/>
            <person name="Scola B.L."/>
        </authorList>
    </citation>
    <scope>NUCLEOTIDE SEQUENCE</scope>
    <source>
        <strain evidence="2">Deep ocean</strain>
    </source>
</reference>
<dbReference type="KEGG" id="vg:80517577"/>
<evidence type="ECO:0000313" key="2">
    <source>
        <dbReference type="EMBL" id="QKU34265.1"/>
    </source>
</evidence>
<reference evidence="2" key="2">
    <citation type="journal article" date="2018" name="Nat. Commun.">
        <title>Tailed giant Tupanvirus possesses the most complete translational apparatus of the known virosphere.</title>
        <authorList>
            <person name="Abrahao J."/>
            <person name="Silva L."/>
            <person name="Silva L.S."/>
            <person name="Khalil J.Y.B."/>
            <person name="Rodrigues R."/>
            <person name="Arantes T."/>
            <person name="Assis F."/>
            <person name="Boratto P."/>
            <person name="Andrade M."/>
            <person name="Kroon E.G."/>
            <person name="Ribeiro B."/>
            <person name="Bergier I."/>
            <person name="Seligmann H."/>
            <person name="Ghigo E."/>
            <person name="Colson P."/>
            <person name="Levasseur A."/>
            <person name="Kroemer G."/>
            <person name="Raoult D."/>
            <person name="La Scola B."/>
        </authorList>
    </citation>
    <scope>NUCLEOTIDE SEQUENCE [LARGE SCALE GENOMIC DNA]</scope>
    <source>
        <strain evidence="2">Deep ocean</strain>
    </source>
</reference>
<protein>
    <submittedName>
        <fullName evidence="2">Putative ORFan</fullName>
    </submittedName>
</protein>
<proteinExistence type="predicted"/>
<keyword evidence="1" id="KW-1133">Transmembrane helix</keyword>
<dbReference type="GeneID" id="80517577"/>
<feature type="transmembrane region" description="Helical" evidence="1">
    <location>
        <begin position="73"/>
        <end position="91"/>
    </location>
</feature>